<keyword evidence="7 11" id="KW-0804">Transcription</keyword>
<dbReference type="Gene3D" id="3.40.350.10">
    <property type="entry name" value="Creatinase/prolidase N-terminal domain"/>
    <property type="match status" value="1"/>
</dbReference>
<dbReference type="InterPro" id="IPR013953">
    <property type="entry name" value="FACT_SPT16_M"/>
</dbReference>
<dbReference type="InterPro" id="IPR011993">
    <property type="entry name" value="PH-like_dom_sf"/>
</dbReference>
<dbReference type="InterPro" id="IPR040258">
    <property type="entry name" value="Spt16"/>
</dbReference>
<feature type="domain" description="Histone chaperone RTT106/FACT complex subunit SPT16-like middle" evidence="16">
    <location>
        <begin position="909"/>
        <end position="999"/>
    </location>
</feature>
<name>A0A135U228_9PEZI</name>
<evidence type="ECO:0000256" key="1">
    <source>
        <dbReference type="ARBA" id="ARBA00010779"/>
    </source>
</evidence>
<dbReference type="Pfam" id="PF24824">
    <property type="entry name" value="PH_SPT16"/>
    <property type="match status" value="1"/>
</dbReference>
<dbReference type="InterPro" id="IPR029148">
    <property type="entry name" value="FACT-SPT16_Nlobe"/>
</dbReference>
<organism evidence="17 18">
    <name type="scientific">Colletotrichum salicis</name>
    <dbReference type="NCBI Taxonomy" id="1209931"/>
    <lineage>
        <taxon>Eukaryota</taxon>
        <taxon>Fungi</taxon>
        <taxon>Dikarya</taxon>
        <taxon>Ascomycota</taxon>
        <taxon>Pezizomycotina</taxon>
        <taxon>Sordariomycetes</taxon>
        <taxon>Hypocreomycetidae</taxon>
        <taxon>Glomerellales</taxon>
        <taxon>Glomerellaceae</taxon>
        <taxon>Colletotrichum</taxon>
        <taxon>Colletotrichum acutatum species complex</taxon>
    </lineage>
</organism>
<feature type="compositionally biased region" description="Basic and acidic residues" evidence="13">
    <location>
        <begin position="563"/>
        <end position="595"/>
    </location>
</feature>
<sequence>AGTRPARRLRIGPSWAYPEDRLSFAAALGTLGGQKVKARGGSRAELLPLPIYAVDFSDLASPAATWNLSFFTPFSANKSVTHYVATMAEIKIDNKAFHERTSRFASAWKNDLRSKDGNIFHGASSIVVMMGKVEEVPELHKNNAMHFWLLGYEFPTTMMLLTTEKIYILTTAKKAKHLEQLKNGRFPLEVLVRGKDAAENEKLFVKLAEVIKSSGNKVGTIAKDTSKGPFIEEWKKIFADQCKDVEEVDVSQALSQHAFSVKDETELRAMRTASKACVALMTPFFLEEMSDILDKEKKVKHSALADKVDKKLDDTKFWKTVELPNKTKLPADLDPAQLDWVLGPLVQSGGKYDLKMNSESNDDILHPGTIVAAMGLRYKSYCSAIARTYLVDPNKSQESNYKLLFNIHNMILKEVRDGVVIKEVYNKALSMIKAKKPDLEKHFLKNVGWGVGLENRDPTLILNAKNSRALKDGMTLVITTGFSDIENPQPQDKNSKIYSLVITDTIRVTSSEAVVFTGETPIDADSNSFFFKDEEEAQPTPKKEKKDSRVGAVATKNITSTRLRSERTTTVDDDADKRRREHQKDLASKKQKEGLARFSESTSGQNGKEVKKFKRFDSYKRDNQFPPKVRELQIVVDARNDTVILPVMGRPVPFHINTIKNASKSDEGDWSFLRVNLLSPGQGVGRKDDQPFEDASAHFVRSLTFRSTDGDRYQEIATQISNMKRDVNKKEQEKKELEDVVEQDKLVEIRNRRPAVLDNVFIRPAMEGKRVPGKVEIHQNGIRYQSPLSTQQRVDILFSNVRHLFFQPCQHELIVIIHIHLKDPIMVANKKKTKDVQFYREATDIQFDETGNRKRKYRYGDEDEFEQEQEERRRRAELDRLFQGFAQKIAEAGKNENIEVDVPIRDLGFHGVPFRSNVFIQPTTECLIQVVEPPFMVITLDDIEVAHLERVQFGLKNFDLVFVFKDFTRAPYHVNTIPVEFLDHVKEFLDSSDIAYSEGPLNLNWPTIMKTVTADTHQFFIDGGWSFLQAESDDEGEESEPESNFEIESDELDEASESSEEDSDFGSNVSDEEEDAEMSDEDEGEDWDELEAKAKKRDREDARGGGDDDDRGRKKRKH</sequence>
<dbReference type="FunFam" id="2.30.29.30:FF:000017">
    <property type="entry name" value="FACT complex subunit SPT16"/>
    <property type="match status" value="1"/>
</dbReference>
<comment type="subcellular location">
    <subcellularLocation>
        <location evidence="11">Nucleus</location>
    </subcellularLocation>
    <subcellularLocation>
        <location evidence="11">Chromosome</location>
    </subcellularLocation>
</comment>
<keyword evidence="8 11" id="KW-0234">DNA repair</keyword>
<keyword evidence="5 11" id="KW-0805">Transcription regulation</keyword>
<dbReference type="Gene3D" id="2.30.29.210">
    <property type="entry name" value="FACT complex subunit Spt16p/Cdc68p"/>
    <property type="match status" value="1"/>
</dbReference>
<dbReference type="Pfam" id="PF21091">
    <property type="entry name" value="SPT16_C"/>
    <property type="match status" value="1"/>
</dbReference>
<evidence type="ECO:0000256" key="4">
    <source>
        <dbReference type="ARBA" id="ARBA00022763"/>
    </source>
</evidence>
<dbReference type="GO" id="GO:0006281">
    <property type="term" value="P:DNA repair"/>
    <property type="evidence" value="ECO:0007669"/>
    <property type="project" value="UniProtKB-UniRule"/>
</dbReference>
<dbReference type="Proteomes" id="UP000070121">
    <property type="component" value="Unassembled WGS sequence"/>
</dbReference>
<dbReference type="SMART" id="SM01287">
    <property type="entry name" value="Rtt106"/>
    <property type="match status" value="1"/>
</dbReference>
<dbReference type="PANTHER" id="PTHR13980:SF15">
    <property type="entry name" value="FACT COMPLEX SUBUNIT SPT16"/>
    <property type="match status" value="1"/>
</dbReference>
<dbReference type="Pfam" id="PF14826">
    <property type="entry name" value="FACT-Spt16_Nlob"/>
    <property type="match status" value="1"/>
</dbReference>
<dbReference type="InterPro" id="IPR000994">
    <property type="entry name" value="Pept_M24"/>
</dbReference>
<dbReference type="InterPro" id="IPR013719">
    <property type="entry name" value="RTT106/SPT16-like_middle_dom"/>
</dbReference>
<dbReference type="FunFam" id="2.30.29.210:FF:000001">
    <property type="entry name" value="FACT complex subunit spt16"/>
    <property type="match status" value="1"/>
</dbReference>
<dbReference type="InterPro" id="IPR056595">
    <property type="entry name" value="Fact-SPT16_PH"/>
</dbReference>
<dbReference type="CDD" id="cd01091">
    <property type="entry name" value="CDC68-like"/>
    <property type="match status" value="1"/>
</dbReference>
<dbReference type="EMBL" id="JFFI01001775">
    <property type="protein sequence ID" value="KXH54466.1"/>
    <property type="molecule type" value="Genomic_DNA"/>
</dbReference>
<dbReference type="OrthoDB" id="10251642at2759"/>
<protein>
    <recommendedName>
        <fullName evidence="11">FACT complex subunit</fullName>
    </recommendedName>
</protein>
<comment type="subunit">
    <text evidence="11">Component of the FACT complex.</text>
</comment>
<dbReference type="GO" id="GO:0010468">
    <property type="term" value="P:regulation of gene expression"/>
    <property type="evidence" value="ECO:0007669"/>
    <property type="project" value="UniProtKB-ARBA"/>
</dbReference>
<keyword evidence="18" id="KW-1185">Reference proteome</keyword>
<evidence type="ECO:0000256" key="10">
    <source>
        <dbReference type="ARBA" id="ARBA00025370"/>
    </source>
</evidence>
<dbReference type="FunFam" id="3.40.350.10:FF:000006">
    <property type="entry name" value="FACT complex subunit SPT16"/>
    <property type="match status" value="1"/>
</dbReference>
<evidence type="ECO:0000256" key="12">
    <source>
        <dbReference type="SAM" id="Coils"/>
    </source>
</evidence>
<comment type="caution">
    <text evidence="17">The sequence shown here is derived from an EMBL/GenBank/DDBJ whole genome shotgun (WGS) entry which is preliminary data.</text>
</comment>
<dbReference type="FunFam" id="3.90.230.10:FF:000005">
    <property type="entry name" value="FACT complex subunit spt16"/>
    <property type="match status" value="1"/>
</dbReference>
<dbReference type="SUPFAM" id="SSF55920">
    <property type="entry name" value="Creatinase/aminopeptidase"/>
    <property type="match status" value="1"/>
</dbReference>
<evidence type="ECO:0000256" key="2">
    <source>
        <dbReference type="ARBA" id="ARBA00022454"/>
    </source>
</evidence>
<evidence type="ECO:0000256" key="5">
    <source>
        <dbReference type="ARBA" id="ARBA00023015"/>
    </source>
</evidence>
<dbReference type="InterPro" id="IPR029149">
    <property type="entry name" value="Creatin/AminoP/Spt16_N"/>
</dbReference>
<evidence type="ECO:0000313" key="17">
    <source>
        <dbReference type="EMBL" id="KXH54466.1"/>
    </source>
</evidence>
<reference evidence="17 18" key="1">
    <citation type="submission" date="2014-02" db="EMBL/GenBank/DDBJ databases">
        <title>The genome sequence of Colletotrichum salicis CBS 607.94.</title>
        <authorList>
            <person name="Baroncelli R."/>
            <person name="Thon M.R."/>
        </authorList>
    </citation>
    <scope>NUCLEOTIDE SEQUENCE [LARGE SCALE GENOMIC DNA]</scope>
    <source>
        <strain evidence="17 18">CBS 607.94</strain>
    </source>
</reference>
<evidence type="ECO:0000259" key="15">
    <source>
        <dbReference type="SMART" id="SM01286"/>
    </source>
</evidence>
<comment type="similarity">
    <text evidence="1 11">Belongs to the peptidase M24 family. SPT16 subfamily.</text>
</comment>
<dbReference type="GO" id="GO:0035101">
    <property type="term" value="C:FACT complex"/>
    <property type="evidence" value="ECO:0007669"/>
    <property type="project" value="UniProtKB-UniRule"/>
</dbReference>
<keyword evidence="3 11" id="KW-0235">DNA replication</keyword>
<evidence type="ECO:0000313" key="18">
    <source>
        <dbReference type="Proteomes" id="UP000070121"/>
    </source>
</evidence>
<dbReference type="STRING" id="1209931.A0A135U228"/>
<evidence type="ECO:0000256" key="11">
    <source>
        <dbReference type="RuleBase" id="RU367052"/>
    </source>
</evidence>
<evidence type="ECO:0000256" key="3">
    <source>
        <dbReference type="ARBA" id="ARBA00022705"/>
    </source>
</evidence>
<proteinExistence type="inferred from homology"/>
<dbReference type="Pfam" id="PF00557">
    <property type="entry name" value="Peptidase_M24"/>
    <property type="match status" value="1"/>
</dbReference>
<dbReference type="GO" id="GO:0006368">
    <property type="term" value="P:transcription elongation by RNA polymerase II"/>
    <property type="evidence" value="ECO:0007669"/>
    <property type="project" value="TreeGrafter"/>
</dbReference>
<evidence type="ECO:0000256" key="8">
    <source>
        <dbReference type="ARBA" id="ARBA00023204"/>
    </source>
</evidence>
<evidence type="ECO:0000259" key="16">
    <source>
        <dbReference type="SMART" id="SM01287"/>
    </source>
</evidence>
<dbReference type="InterPro" id="IPR033825">
    <property type="entry name" value="Spt16_M24"/>
</dbReference>
<dbReference type="Gene3D" id="2.30.29.30">
    <property type="entry name" value="Pleckstrin-homology domain (PH domain)/Phosphotyrosine-binding domain (PTB)"/>
    <property type="match status" value="1"/>
</dbReference>
<feature type="domain" description="FACT complex subunit SPT16 N-terminal lobe" evidence="14">
    <location>
        <begin position="92"/>
        <end position="254"/>
    </location>
</feature>
<comment type="function">
    <text evidence="10 11">Component of the FACT complex, a general chromatin factor that acts to reorganize nucleosomes. The FACT complex is involved in multiple processes that require DNA as a template such as mRNA elongation, DNA replication and DNA repair. During transcription elongation the FACT complex acts as a histone chaperone that both destabilizes and restores nucleosomal structure. It facilitates the passage of RNA polymerase II and transcription by promoting the dissociation of one histone H2A-H2B dimer from the nucleosome, then subsequently promotes the reestablishment of the nucleosome following the passage of RNA polymerase II.</text>
</comment>
<accession>A0A135U228</accession>
<dbReference type="GO" id="GO:0006260">
    <property type="term" value="P:DNA replication"/>
    <property type="evidence" value="ECO:0007669"/>
    <property type="project" value="UniProtKB-KW"/>
</dbReference>
<evidence type="ECO:0000256" key="13">
    <source>
        <dbReference type="SAM" id="MobiDB-lite"/>
    </source>
</evidence>
<feature type="region of interest" description="Disordered" evidence="13">
    <location>
        <begin position="1030"/>
        <end position="1118"/>
    </location>
</feature>
<feature type="domain" description="FACT complex subunit SPT16 middle" evidence="15">
    <location>
        <begin position="634"/>
        <end position="784"/>
    </location>
</feature>
<dbReference type="Pfam" id="PF08644">
    <property type="entry name" value="SPT16"/>
    <property type="match status" value="1"/>
</dbReference>
<dbReference type="PANTHER" id="PTHR13980">
    <property type="entry name" value="CDC68 RELATED"/>
    <property type="match status" value="1"/>
</dbReference>
<evidence type="ECO:0000256" key="9">
    <source>
        <dbReference type="ARBA" id="ARBA00023242"/>
    </source>
</evidence>
<evidence type="ECO:0000256" key="7">
    <source>
        <dbReference type="ARBA" id="ARBA00023163"/>
    </source>
</evidence>
<keyword evidence="6 12" id="KW-0175">Coiled coil</keyword>
<gene>
    <name evidence="17" type="ORF">CSAL01_00622</name>
</gene>
<feature type="coiled-coil region" evidence="12">
    <location>
        <begin position="713"/>
        <end position="747"/>
    </location>
</feature>
<feature type="non-terminal residue" evidence="17">
    <location>
        <position position="1"/>
    </location>
</feature>
<keyword evidence="4 11" id="KW-0227">DNA damage</keyword>
<keyword evidence="9 11" id="KW-0539">Nucleus</keyword>
<dbReference type="GO" id="GO:0034728">
    <property type="term" value="P:nucleosome organization"/>
    <property type="evidence" value="ECO:0007669"/>
    <property type="project" value="UniProtKB-ARBA"/>
</dbReference>
<dbReference type="SMART" id="SM01286">
    <property type="entry name" value="SPT16"/>
    <property type="match status" value="1"/>
</dbReference>
<evidence type="ECO:0000259" key="14">
    <source>
        <dbReference type="SMART" id="SM01285"/>
    </source>
</evidence>
<dbReference type="Pfam" id="PF08512">
    <property type="entry name" value="Rttp106-like_middle"/>
    <property type="match status" value="1"/>
</dbReference>
<dbReference type="AlphaFoldDB" id="A0A135U228"/>
<dbReference type="InterPro" id="IPR036005">
    <property type="entry name" value="Creatinase/aminopeptidase-like"/>
</dbReference>
<feature type="region of interest" description="Disordered" evidence="13">
    <location>
        <begin position="527"/>
        <end position="609"/>
    </location>
</feature>
<dbReference type="GO" id="GO:0031491">
    <property type="term" value="F:nucleosome binding"/>
    <property type="evidence" value="ECO:0007669"/>
    <property type="project" value="TreeGrafter"/>
</dbReference>
<feature type="compositionally biased region" description="Basic and acidic residues" evidence="13">
    <location>
        <begin position="1090"/>
        <end position="1112"/>
    </location>
</feature>
<keyword evidence="2 11" id="KW-0158">Chromosome</keyword>
<dbReference type="FunFam" id="2.30.29.150:FF:000002">
    <property type="entry name" value="FACT complex subunit SPT16"/>
    <property type="match status" value="1"/>
</dbReference>
<feature type="compositionally biased region" description="Acidic residues" evidence="13">
    <location>
        <begin position="1031"/>
        <end position="1089"/>
    </location>
</feature>
<dbReference type="Gene3D" id="2.30.29.150">
    <property type="match status" value="1"/>
</dbReference>
<dbReference type="SMART" id="SM01285">
    <property type="entry name" value="FACT-Spt16_Nlob"/>
    <property type="match status" value="1"/>
</dbReference>
<dbReference type="Gene3D" id="3.90.230.10">
    <property type="entry name" value="Creatinase/methionine aminopeptidase superfamily"/>
    <property type="match status" value="1"/>
</dbReference>
<dbReference type="InterPro" id="IPR048969">
    <property type="entry name" value="FACT_SPT16_C"/>
</dbReference>
<evidence type="ECO:0000256" key="6">
    <source>
        <dbReference type="ARBA" id="ARBA00023054"/>
    </source>
</evidence>